<keyword evidence="5 7" id="KW-0472">Membrane</keyword>
<reference evidence="10" key="1">
    <citation type="journal article" date="2020" name="mSystems">
        <title>Genome- and Community-Level Interaction Insights into Carbon Utilization and Element Cycling Functions of Hydrothermarchaeota in Hydrothermal Sediment.</title>
        <authorList>
            <person name="Zhou Z."/>
            <person name="Liu Y."/>
            <person name="Xu W."/>
            <person name="Pan J."/>
            <person name="Luo Z.H."/>
            <person name="Li M."/>
        </authorList>
    </citation>
    <scope>NUCLEOTIDE SEQUENCE [LARGE SCALE GENOMIC DNA]</scope>
    <source>
        <strain evidence="10">HyVt-505</strain>
    </source>
</reference>
<dbReference type="Proteomes" id="UP000885832">
    <property type="component" value="Unassembled WGS sequence"/>
</dbReference>
<keyword evidence="6 7" id="KW-0143">Chaperone</keyword>
<keyword evidence="4 7" id="KW-1133">Transmembrane helix</keyword>
<evidence type="ECO:0000259" key="9">
    <source>
        <dbReference type="PROSITE" id="PS50076"/>
    </source>
</evidence>
<dbReference type="EMBL" id="DRNF01000298">
    <property type="protein sequence ID" value="HHJ80922.1"/>
    <property type="molecule type" value="Genomic_DNA"/>
</dbReference>
<gene>
    <name evidence="7 10" type="primary">djlA</name>
    <name evidence="10" type="ORF">ENJ65_04740</name>
</gene>
<dbReference type="CDD" id="cd06257">
    <property type="entry name" value="DnaJ"/>
    <property type="match status" value="1"/>
</dbReference>
<evidence type="ECO:0000256" key="8">
    <source>
        <dbReference type="SAM" id="Phobius"/>
    </source>
</evidence>
<evidence type="ECO:0000256" key="6">
    <source>
        <dbReference type="ARBA" id="ARBA00023186"/>
    </source>
</evidence>
<feature type="domain" description="J" evidence="9">
    <location>
        <begin position="196"/>
        <end position="262"/>
    </location>
</feature>
<proteinExistence type="inferred from homology"/>
<dbReference type="Gene3D" id="1.10.287.110">
    <property type="entry name" value="DnaJ domain"/>
    <property type="match status" value="1"/>
</dbReference>
<dbReference type="GO" id="GO:0005886">
    <property type="term" value="C:plasma membrane"/>
    <property type="evidence" value="ECO:0007669"/>
    <property type="project" value="UniProtKB-SubCell"/>
</dbReference>
<accession>A0A832J9F2</accession>
<dbReference type="InterPro" id="IPR007791">
    <property type="entry name" value="DjlA_N"/>
</dbReference>
<keyword evidence="1 7" id="KW-1003">Cell membrane</keyword>
<dbReference type="SMART" id="SM00271">
    <property type="entry name" value="DnaJ"/>
    <property type="match status" value="1"/>
</dbReference>
<dbReference type="Pfam" id="PF05099">
    <property type="entry name" value="TerB"/>
    <property type="match status" value="1"/>
</dbReference>
<keyword evidence="2 7" id="KW-0997">Cell inner membrane</keyword>
<dbReference type="Pfam" id="PF00226">
    <property type="entry name" value="DnaJ"/>
    <property type="match status" value="1"/>
</dbReference>
<sequence length="262" mass="29512">MLGKIIGGLIGYWLGGFWGFLLGIYLGHQLDKRMTRIAGGYLLRTVANYQAKTQQVFFEATFSVMGCLAKADGRVSEEEIALARQVMQRMGLSAEVQRQAMQLFAQGKEPDFDLDAVLQKLHQATRGRMNLIQMFIEIQLGVGYADGTLKTAERDLLLRICDRLGFPVEAFERLEAMIQAEIHHHKGGSQGPTLEDAYAILSIEESATDAEVKRAYRRLTSQHHPDKLAAKGLPPEMMKLAQEKTHEIRTAYEKIRETRGFK</sequence>
<evidence type="ECO:0000256" key="7">
    <source>
        <dbReference type="HAMAP-Rule" id="MF_01153"/>
    </source>
</evidence>
<dbReference type="InterPro" id="IPR029024">
    <property type="entry name" value="TerB-like"/>
</dbReference>
<name>A0A832J9F2_9GAMM</name>
<evidence type="ECO:0000256" key="5">
    <source>
        <dbReference type="ARBA" id="ARBA00023136"/>
    </source>
</evidence>
<dbReference type="PROSITE" id="PS50076">
    <property type="entry name" value="DNAJ_2"/>
    <property type="match status" value="1"/>
</dbReference>
<dbReference type="Gene3D" id="1.10.3680.10">
    <property type="entry name" value="TerB-like"/>
    <property type="match status" value="1"/>
</dbReference>
<evidence type="ECO:0000256" key="1">
    <source>
        <dbReference type="ARBA" id="ARBA00022475"/>
    </source>
</evidence>
<dbReference type="SUPFAM" id="SSF158682">
    <property type="entry name" value="TerB-like"/>
    <property type="match status" value="1"/>
</dbReference>
<keyword evidence="3 7" id="KW-0812">Transmembrane</keyword>
<dbReference type="CDD" id="cd07316">
    <property type="entry name" value="terB_like_DjlA"/>
    <property type="match status" value="1"/>
</dbReference>
<evidence type="ECO:0000256" key="2">
    <source>
        <dbReference type="ARBA" id="ARBA00022519"/>
    </source>
</evidence>
<dbReference type="AlphaFoldDB" id="A0A832J9F2"/>
<dbReference type="InterPro" id="IPR023749">
    <property type="entry name" value="DjlA"/>
</dbReference>
<comment type="caution">
    <text evidence="10">The sequence shown here is derived from an EMBL/GenBank/DDBJ whole genome shotgun (WGS) entry which is preliminary data.</text>
</comment>
<dbReference type="SUPFAM" id="SSF46565">
    <property type="entry name" value="Chaperone J-domain"/>
    <property type="match status" value="1"/>
</dbReference>
<evidence type="ECO:0000256" key="4">
    <source>
        <dbReference type="ARBA" id="ARBA00022989"/>
    </source>
</evidence>
<dbReference type="InterPro" id="IPR050817">
    <property type="entry name" value="DjlA_DnaK_co-chaperone"/>
</dbReference>
<feature type="topological domain" description="Cytoplasmic" evidence="7">
    <location>
        <begin position="29"/>
        <end position="262"/>
    </location>
</feature>
<dbReference type="PRINTS" id="PR00625">
    <property type="entry name" value="JDOMAIN"/>
</dbReference>
<comment type="domain">
    <text evidence="7">The transmembrane domain is a dimerization domain.</text>
</comment>
<comment type="subcellular location">
    <subcellularLocation>
        <location evidence="7">Cell inner membrane</location>
        <topology evidence="7">Single-pass type III membrane protein</topology>
    </subcellularLocation>
</comment>
<dbReference type="GO" id="GO:0051087">
    <property type="term" value="F:protein-folding chaperone binding"/>
    <property type="evidence" value="ECO:0007669"/>
    <property type="project" value="InterPro"/>
</dbReference>
<evidence type="ECO:0000256" key="3">
    <source>
        <dbReference type="ARBA" id="ARBA00022692"/>
    </source>
</evidence>
<feature type="topological domain" description="Periplasmic" evidence="7">
    <location>
        <begin position="1"/>
        <end position="4"/>
    </location>
</feature>
<dbReference type="NCBIfam" id="NF006948">
    <property type="entry name" value="PRK09430.1"/>
    <property type="match status" value="1"/>
</dbReference>
<feature type="transmembrane region" description="Helical" evidence="8">
    <location>
        <begin position="6"/>
        <end position="26"/>
    </location>
</feature>
<dbReference type="HAMAP" id="MF_01153">
    <property type="entry name" value="DjlA"/>
    <property type="match status" value="1"/>
</dbReference>
<evidence type="ECO:0000313" key="10">
    <source>
        <dbReference type="EMBL" id="HHJ80922.1"/>
    </source>
</evidence>
<dbReference type="InterPro" id="IPR036869">
    <property type="entry name" value="J_dom_sf"/>
</dbReference>
<dbReference type="InterPro" id="IPR001623">
    <property type="entry name" value="DnaJ_domain"/>
</dbReference>
<comment type="subunit">
    <text evidence="7">Homodimer.</text>
</comment>
<protein>
    <recommendedName>
        <fullName evidence="7">Co-chaperone protein DjlA</fullName>
    </recommendedName>
</protein>
<dbReference type="PANTHER" id="PTHR24074">
    <property type="entry name" value="CO-CHAPERONE PROTEIN DJLA"/>
    <property type="match status" value="1"/>
</dbReference>
<organism evidence="10">
    <name type="scientific">Candidatus Tenderia electrophaga</name>
    <dbReference type="NCBI Taxonomy" id="1748243"/>
    <lineage>
        <taxon>Bacteria</taxon>
        <taxon>Pseudomonadati</taxon>
        <taxon>Pseudomonadota</taxon>
        <taxon>Gammaproteobacteria</taxon>
        <taxon>Candidatus Tenderiales</taxon>
        <taxon>Candidatus Tenderiaceae</taxon>
        <taxon>Candidatus Tenderia</taxon>
    </lineage>
</organism>
<comment type="function">
    <text evidence="7">Regulatory DnaK co-chaperone. Direct interaction between DnaK and DjlA is needed for the induction of the wcaABCDE operon, involved in the synthesis of a colanic acid polysaccharide capsule, possibly through activation of the RcsB/RcsC phosphotransfer signaling pathway. The colanic acid capsule may help the bacterium survive conditions outside the host.</text>
</comment>